<dbReference type="EMBL" id="AP023367">
    <property type="protein sequence ID" value="BCJ95782.1"/>
    <property type="molecule type" value="Genomic_DNA"/>
</dbReference>
<keyword evidence="2" id="KW-1185">Reference proteome</keyword>
<organism evidence="1 2">
    <name type="scientific">Anaerocolumna cellulosilytica</name>
    <dbReference type="NCBI Taxonomy" id="433286"/>
    <lineage>
        <taxon>Bacteria</taxon>
        <taxon>Bacillati</taxon>
        <taxon>Bacillota</taxon>
        <taxon>Clostridia</taxon>
        <taxon>Lachnospirales</taxon>
        <taxon>Lachnospiraceae</taxon>
        <taxon>Anaerocolumna</taxon>
    </lineage>
</organism>
<accession>A0A6S6R945</accession>
<dbReference type="AlphaFoldDB" id="A0A6S6R945"/>
<dbReference type="KEGG" id="acel:acsn021_33510"/>
<evidence type="ECO:0000313" key="1">
    <source>
        <dbReference type="EMBL" id="BCJ95782.1"/>
    </source>
</evidence>
<protein>
    <submittedName>
        <fullName evidence="1">Uncharacterized protein</fullName>
    </submittedName>
</protein>
<reference evidence="1 2" key="1">
    <citation type="journal article" date="2016" name="Int. J. Syst. Evol. Microbiol.">
        <title>Descriptions of Anaerotaenia torta gen. nov., sp. nov. and Anaerocolumna cellulosilytica gen. nov., sp. nov. isolated from a methanogenic reactor of cattle waste.</title>
        <authorList>
            <person name="Uek A."/>
            <person name="Ohtaki Y."/>
            <person name="Kaku N."/>
            <person name="Ueki K."/>
        </authorList>
    </citation>
    <scope>NUCLEOTIDE SEQUENCE [LARGE SCALE GENOMIC DNA]</scope>
    <source>
        <strain evidence="1 2">SN021</strain>
    </source>
</reference>
<dbReference type="InterPro" id="IPR027417">
    <property type="entry name" value="P-loop_NTPase"/>
</dbReference>
<name>A0A6S6R945_9FIRM</name>
<gene>
    <name evidence="1" type="ORF">acsn021_33510</name>
</gene>
<dbReference type="Proteomes" id="UP000515561">
    <property type="component" value="Chromosome"/>
</dbReference>
<dbReference type="RefSeq" id="WP_184093701.1">
    <property type="nucleotide sequence ID" value="NZ_AP023367.1"/>
</dbReference>
<dbReference type="Gene3D" id="3.40.50.300">
    <property type="entry name" value="P-loop containing nucleotide triphosphate hydrolases"/>
    <property type="match status" value="1"/>
</dbReference>
<evidence type="ECO:0000313" key="2">
    <source>
        <dbReference type="Proteomes" id="UP000515561"/>
    </source>
</evidence>
<sequence length="313" mass="36079">MKIAFWSSAKGGIGVSSNLASISIAATIEYSCKSVLIENHYQKNRLGNILRYQQTHQFKDNGNTKCGNAGMDYILNEFSAGESYDLSGNPMDNIPITVGGRERNPLWELKDSGDKKNYYENIKDTSVIIKEASMEILDNYLYYIPVNHYLNRYIFDYQLNDNIGKILKASEKFADIIYIDTSNENNLSSKYILEEVDLVVVNLVQNSSMIKYFFDNYSSILDKSVFLFSRYHKTSNLNIQKISKTYSINKSDLAVIPYNIEYQEAVLKGTVVEFLSSNYNCKRKNPNYGFMRELRKAVTMIFNKSEEINWKEE</sequence>
<proteinExistence type="predicted"/>